<dbReference type="Pfam" id="PF07992">
    <property type="entry name" value="Pyr_redox_2"/>
    <property type="match status" value="1"/>
</dbReference>
<dbReference type="Proteomes" id="UP000772196">
    <property type="component" value="Unassembled WGS sequence"/>
</dbReference>
<name>A0ABX1H0W1_9ACTN</name>
<comment type="caution">
    <text evidence="12">The sequence shown here is derived from an EMBL/GenBank/DDBJ whole genome shotgun (WGS) entry which is preliminary data.</text>
</comment>
<evidence type="ECO:0000256" key="7">
    <source>
        <dbReference type="ARBA" id="ARBA00023157"/>
    </source>
</evidence>
<evidence type="ECO:0000256" key="4">
    <source>
        <dbReference type="ARBA" id="ARBA00022827"/>
    </source>
</evidence>
<dbReference type="EC" id="1.8.1.15" evidence="12"/>
<evidence type="ECO:0000256" key="9">
    <source>
        <dbReference type="RuleBase" id="RU003691"/>
    </source>
</evidence>
<comment type="similarity">
    <text evidence="2 9">Belongs to the class-I pyridine nucleotide-disulfide oxidoreductase family.</text>
</comment>
<evidence type="ECO:0000256" key="8">
    <source>
        <dbReference type="ARBA" id="ARBA00023284"/>
    </source>
</evidence>
<keyword evidence="4 9" id="KW-0274">FAD</keyword>
<dbReference type="EMBL" id="JAAWWP010000006">
    <property type="protein sequence ID" value="NKI41975.1"/>
    <property type="molecule type" value="Genomic_DNA"/>
</dbReference>
<gene>
    <name evidence="12" type="ORF">HFV08_12125</name>
</gene>
<dbReference type="PRINTS" id="PR00411">
    <property type="entry name" value="PNDRDTASEI"/>
</dbReference>
<dbReference type="Gene3D" id="3.50.50.60">
    <property type="entry name" value="FAD/NAD(P)-binding domain"/>
    <property type="match status" value="2"/>
</dbReference>
<reference evidence="12 13" key="1">
    <citation type="submission" date="2020-04" db="EMBL/GenBank/DDBJ databases">
        <title>Phylogenetic Diversity and Antibacterial Activity against Ralstonia solanacearum of Endophytic Actinomycete Isolated from Moss.</title>
        <authorList>
            <person name="Zhuang X."/>
        </authorList>
    </citation>
    <scope>NUCLEOTIDE SEQUENCE [LARGE SCALE GENOMIC DNA]</scope>
    <source>
        <strain evidence="12 13">LD120</strain>
    </source>
</reference>
<evidence type="ECO:0000256" key="2">
    <source>
        <dbReference type="ARBA" id="ARBA00007532"/>
    </source>
</evidence>
<dbReference type="Pfam" id="PF02852">
    <property type="entry name" value="Pyr_redox_dim"/>
    <property type="match status" value="1"/>
</dbReference>
<keyword evidence="13" id="KW-1185">Reference proteome</keyword>
<dbReference type="PRINTS" id="PR00368">
    <property type="entry name" value="FADPNR"/>
</dbReference>
<dbReference type="InterPro" id="IPR012999">
    <property type="entry name" value="Pyr_OxRdtase_I_AS"/>
</dbReference>
<dbReference type="InterPro" id="IPR023753">
    <property type="entry name" value="FAD/NAD-binding_dom"/>
</dbReference>
<dbReference type="PIRSF" id="PIRSF000350">
    <property type="entry name" value="Mercury_reductase_MerA"/>
    <property type="match status" value="1"/>
</dbReference>
<sequence length="454" mass="49063">MRRHDLLVLGAGTGNALLDDRFASLDVALVSEGPFGGTCLNAGCIPSKMLAATADVAEAVRDSARHDVDARLDGVRWRAVQERVFGRLDADSREGEQGRRDSEFVTVHRGRARFTGERRVRVDTEDGPLDLAADRIVIAAGGRPVVPPVVADSGLPYETSDTVMRLAAPPRRLVVLGGGYIAAELAQVFHAMGSRITVVEQRDRLLEQQDESIAEAFTEAVRGKWDLRLGRELTGVAGSPGALRLTLDDGAELTADTLLVAVGRRPNSDRLALEKAAVEVREDGRIEVDDRLRTSAEGVWALGDIATPVPLKHVANREAEIVAHNLLHPDDPRTMSYHAVPSAVFTRPQIAQVGLTEQEARSQGLDYAVGMRRYEDVAYGWALEDTTGFCKVLADRADGRLLGAHLFGPQAATLVQPLVVAMTAGMTARALAEQPLWIHPALTEVVENALRELG</sequence>
<evidence type="ECO:0000259" key="11">
    <source>
        <dbReference type="Pfam" id="PF07992"/>
    </source>
</evidence>
<dbReference type="Gene3D" id="3.30.390.30">
    <property type="match status" value="1"/>
</dbReference>
<organism evidence="12 13">
    <name type="scientific">Streptomyces physcomitrii</name>
    <dbReference type="NCBI Taxonomy" id="2724184"/>
    <lineage>
        <taxon>Bacteria</taxon>
        <taxon>Bacillati</taxon>
        <taxon>Actinomycetota</taxon>
        <taxon>Actinomycetes</taxon>
        <taxon>Kitasatosporales</taxon>
        <taxon>Streptomycetaceae</taxon>
        <taxon>Streptomyces</taxon>
    </lineage>
</organism>
<dbReference type="InterPro" id="IPR004099">
    <property type="entry name" value="Pyr_nucl-diS_OxRdtase_dimer"/>
</dbReference>
<evidence type="ECO:0000259" key="10">
    <source>
        <dbReference type="Pfam" id="PF02852"/>
    </source>
</evidence>
<accession>A0ABX1H0W1</accession>
<dbReference type="PANTHER" id="PTHR43014:SF4">
    <property type="entry name" value="PYRIDINE NUCLEOTIDE-DISULFIDE OXIDOREDUCTASE RCLA-RELATED"/>
    <property type="match status" value="1"/>
</dbReference>
<dbReference type="SUPFAM" id="SSF55424">
    <property type="entry name" value="FAD/NAD-linked reductases, dimerisation (C-terminal) domain"/>
    <property type="match status" value="1"/>
</dbReference>
<evidence type="ECO:0000256" key="5">
    <source>
        <dbReference type="ARBA" id="ARBA00022857"/>
    </source>
</evidence>
<dbReference type="SUPFAM" id="SSF51905">
    <property type="entry name" value="FAD/NAD(P)-binding domain"/>
    <property type="match status" value="1"/>
</dbReference>
<dbReference type="GO" id="GO:0050627">
    <property type="term" value="F:mycothione reductase [NAD(P)H] activity"/>
    <property type="evidence" value="ECO:0007669"/>
    <property type="project" value="UniProtKB-EC"/>
</dbReference>
<evidence type="ECO:0000313" key="13">
    <source>
        <dbReference type="Proteomes" id="UP000772196"/>
    </source>
</evidence>
<keyword evidence="8 9" id="KW-0676">Redox-active center</keyword>
<proteinExistence type="inferred from homology"/>
<dbReference type="RefSeq" id="WP_168538717.1">
    <property type="nucleotide sequence ID" value="NZ_JAAWWP010000006.1"/>
</dbReference>
<keyword evidence="5" id="KW-0521">NADP</keyword>
<comment type="cofactor">
    <cofactor evidence="1">
        <name>FAD</name>
        <dbReference type="ChEBI" id="CHEBI:57692"/>
    </cofactor>
</comment>
<protein>
    <submittedName>
        <fullName evidence="12">Mycothione reductase</fullName>
        <ecNumber evidence="12">1.8.1.15</ecNumber>
    </submittedName>
</protein>
<dbReference type="InterPro" id="IPR016156">
    <property type="entry name" value="FAD/NAD-linked_Rdtase_dimer_sf"/>
</dbReference>
<dbReference type="InterPro" id="IPR036188">
    <property type="entry name" value="FAD/NAD-bd_sf"/>
</dbReference>
<evidence type="ECO:0000313" key="12">
    <source>
        <dbReference type="EMBL" id="NKI41975.1"/>
    </source>
</evidence>
<evidence type="ECO:0000256" key="3">
    <source>
        <dbReference type="ARBA" id="ARBA00022630"/>
    </source>
</evidence>
<feature type="domain" description="FAD/NAD(P)-binding" evidence="11">
    <location>
        <begin position="5"/>
        <end position="318"/>
    </location>
</feature>
<dbReference type="PROSITE" id="PS00076">
    <property type="entry name" value="PYRIDINE_REDOX_1"/>
    <property type="match status" value="1"/>
</dbReference>
<dbReference type="PANTHER" id="PTHR43014">
    <property type="entry name" value="MERCURIC REDUCTASE"/>
    <property type="match status" value="1"/>
</dbReference>
<evidence type="ECO:0000256" key="1">
    <source>
        <dbReference type="ARBA" id="ARBA00001974"/>
    </source>
</evidence>
<dbReference type="InterPro" id="IPR001100">
    <property type="entry name" value="Pyr_nuc-diS_OxRdtase"/>
</dbReference>
<keyword evidence="6 9" id="KW-0560">Oxidoreductase</keyword>
<feature type="domain" description="Pyridine nucleotide-disulphide oxidoreductase dimerisation" evidence="10">
    <location>
        <begin position="340"/>
        <end position="449"/>
    </location>
</feature>
<keyword evidence="3 9" id="KW-0285">Flavoprotein</keyword>
<dbReference type="NCBIfam" id="NF005884">
    <property type="entry name" value="PRK07846.1"/>
    <property type="match status" value="1"/>
</dbReference>
<keyword evidence="7" id="KW-1015">Disulfide bond</keyword>
<evidence type="ECO:0000256" key="6">
    <source>
        <dbReference type="ARBA" id="ARBA00023002"/>
    </source>
</evidence>